<dbReference type="SUPFAM" id="SSF54637">
    <property type="entry name" value="Thioesterase/thiol ester dehydrase-isomerase"/>
    <property type="match status" value="2"/>
</dbReference>
<dbReference type="InterPro" id="IPR049449">
    <property type="entry name" value="TesB_ACOT8-like_N"/>
</dbReference>
<dbReference type="GO" id="GO:0009062">
    <property type="term" value="P:fatty acid catabolic process"/>
    <property type="evidence" value="ECO:0007669"/>
    <property type="project" value="TreeGrafter"/>
</dbReference>
<comment type="similarity">
    <text evidence="1">Belongs to the C/M/P thioester hydrolase family.</text>
</comment>
<evidence type="ECO:0000313" key="11">
    <source>
        <dbReference type="EMBL" id="MXN19044.1"/>
    </source>
</evidence>
<evidence type="ECO:0000259" key="10">
    <source>
        <dbReference type="Pfam" id="PF13622"/>
    </source>
</evidence>
<dbReference type="GO" id="GO:0047617">
    <property type="term" value="F:fatty acyl-CoA hydrolase activity"/>
    <property type="evidence" value="ECO:0007669"/>
    <property type="project" value="UniProtKB-EC"/>
</dbReference>
<evidence type="ECO:0000256" key="3">
    <source>
        <dbReference type="ARBA" id="ARBA00022801"/>
    </source>
</evidence>
<gene>
    <name evidence="11" type="ORF">GR170_14460</name>
</gene>
<dbReference type="InterPro" id="IPR003703">
    <property type="entry name" value="Acyl_CoA_thio"/>
</dbReference>
<keyword evidence="12" id="KW-1185">Reference proteome</keyword>
<organism evidence="11 12">
    <name type="scientific">Pseudooceanicola albus</name>
    <dbReference type="NCBI Taxonomy" id="2692189"/>
    <lineage>
        <taxon>Bacteria</taxon>
        <taxon>Pseudomonadati</taxon>
        <taxon>Pseudomonadota</taxon>
        <taxon>Alphaproteobacteria</taxon>
        <taxon>Rhodobacterales</taxon>
        <taxon>Paracoccaceae</taxon>
        <taxon>Pseudooceanicola</taxon>
    </lineage>
</organism>
<dbReference type="Gene3D" id="2.40.160.210">
    <property type="entry name" value="Acyl-CoA thioesterase, double hotdog domain"/>
    <property type="match status" value="1"/>
</dbReference>
<dbReference type="AlphaFoldDB" id="A0A6L7G3V9"/>
<evidence type="ECO:0000259" key="9">
    <source>
        <dbReference type="Pfam" id="PF02551"/>
    </source>
</evidence>
<dbReference type="PANTHER" id="PTHR11066">
    <property type="entry name" value="ACYL-COA THIOESTERASE"/>
    <property type="match status" value="1"/>
</dbReference>
<evidence type="ECO:0000256" key="8">
    <source>
        <dbReference type="ARBA" id="ARBA00079653"/>
    </source>
</evidence>
<evidence type="ECO:0000256" key="7">
    <source>
        <dbReference type="ARBA" id="ARBA00071120"/>
    </source>
</evidence>
<reference evidence="11 12" key="1">
    <citation type="submission" date="2019-12" db="EMBL/GenBank/DDBJ databases">
        <authorList>
            <person name="Li M."/>
        </authorList>
    </citation>
    <scope>NUCLEOTIDE SEQUENCE [LARGE SCALE GENOMIC DNA]</scope>
    <source>
        <strain evidence="11 12">GBMRC 2024</strain>
    </source>
</reference>
<evidence type="ECO:0000256" key="2">
    <source>
        <dbReference type="ARBA" id="ARBA00011881"/>
    </source>
</evidence>
<evidence type="ECO:0000256" key="4">
    <source>
        <dbReference type="ARBA" id="ARBA00023098"/>
    </source>
</evidence>
<evidence type="ECO:0000256" key="5">
    <source>
        <dbReference type="ARBA" id="ARBA00038894"/>
    </source>
</evidence>
<accession>A0A6L7G3V9</accession>
<dbReference type="EC" id="3.1.2.20" evidence="5"/>
<dbReference type="InterPro" id="IPR025652">
    <property type="entry name" value="TesB_C"/>
</dbReference>
<evidence type="ECO:0000313" key="12">
    <source>
        <dbReference type="Proteomes" id="UP000477911"/>
    </source>
</evidence>
<dbReference type="PANTHER" id="PTHR11066:SF34">
    <property type="entry name" value="ACYL-COENZYME A THIOESTERASE 8"/>
    <property type="match status" value="1"/>
</dbReference>
<dbReference type="Pfam" id="PF13622">
    <property type="entry name" value="4HBT_3"/>
    <property type="match status" value="1"/>
</dbReference>
<dbReference type="RefSeq" id="WP_160895163.1">
    <property type="nucleotide sequence ID" value="NZ_WUMU01000016.1"/>
</dbReference>
<protein>
    <recommendedName>
        <fullName evidence="7">Acyl-CoA thioesterase 2</fullName>
        <ecNumber evidence="5">3.1.2.20</ecNumber>
    </recommendedName>
    <alternativeName>
        <fullName evidence="8">Thioesterase II</fullName>
    </alternativeName>
</protein>
<dbReference type="EMBL" id="WUMU01000016">
    <property type="protein sequence ID" value="MXN19044.1"/>
    <property type="molecule type" value="Genomic_DNA"/>
</dbReference>
<keyword evidence="4" id="KW-0443">Lipid metabolism</keyword>
<comment type="catalytic activity">
    <reaction evidence="6">
        <text>a fatty acyl-CoA + H2O = a fatty acid + CoA + H(+)</text>
        <dbReference type="Rhea" id="RHEA:16781"/>
        <dbReference type="ChEBI" id="CHEBI:15377"/>
        <dbReference type="ChEBI" id="CHEBI:15378"/>
        <dbReference type="ChEBI" id="CHEBI:28868"/>
        <dbReference type="ChEBI" id="CHEBI:57287"/>
        <dbReference type="ChEBI" id="CHEBI:77636"/>
        <dbReference type="EC" id="3.1.2.20"/>
    </reaction>
    <physiologicalReaction direction="left-to-right" evidence="6">
        <dbReference type="Rhea" id="RHEA:16782"/>
    </physiologicalReaction>
</comment>
<dbReference type="GO" id="GO:0006637">
    <property type="term" value="P:acyl-CoA metabolic process"/>
    <property type="evidence" value="ECO:0007669"/>
    <property type="project" value="InterPro"/>
</dbReference>
<comment type="caution">
    <text evidence="11">The sequence shown here is derived from an EMBL/GenBank/DDBJ whole genome shotgun (WGS) entry which is preliminary data.</text>
</comment>
<dbReference type="CDD" id="cd03445">
    <property type="entry name" value="Thioesterase_II_repeat2"/>
    <property type="match status" value="1"/>
</dbReference>
<dbReference type="FunFam" id="2.40.160.210:FF:000001">
    <property type="entry name" value="Acyl-CoA thioesterase II"/>
    <property type="match status" value="1"/>
</dbReference>
<feature type="domain" description="Acyl-CoA thioesterase-like N-terminal HotDog" evidence="10">
    <location>
        <begin position="28"/>
        <end position="106"/>
    </location>
</feature>
<feature type="domain" description="Acyl-CoA thioesterase 2 C-terminal" evidence="9">
    <location>
        <begin position="154"/>
        <end position="278"/>
    </location>
</feature>
<comment type="subunit">
    <text evidence="2">Homotetramer.</text>
</comment>
<proteinExistence type="inferred from homology"/>
<keyword evidence="3" id="KW-0378">Hydrolase</keyword>
<name>A0A6L7G3V9_9RHOB</name>
<dbReference type="Proteomes" id="UP000477911">
    <property type="component" value="Unassembled WGS sequence"/>
</dbReference>
<evidence type="ECO:0000256" key="1">
    <source>
        <dbReference type="ARBA" id="ARBA00006538"/>
    </source>
</evidence>
<sequence>MSSDILVPILDVETIEQDYFRGIATPNGQGRSFGGQVISQALAAATRTVEPERPCHSLHAYFMRPGDATQPVLYQVNRDMEGRSFSTRRVVAIQAGRPILTLSASFNRGTGGMVHQDPMPEGIAPPEDLPSDYDLVMAMGEGLSPRARAFYERNRPIEIRPATPTPPFADGPVEGEIFRWMRARQPLGEDPGLHRTALAYASDLGLLPSALWKHGRDLFDEGNRTASLDHALWFHDDFRMDDWLLYGLRSSWAGRSRGLCEGRVFTREGQLVASVRQEALLRVRD</sequence>
<dbReference type="InterPro" id="IPR042171">
    <property type="entry name" value="Acyl-CoA_hotdog"/>
</dbReference>
<evidence type="ECO:0000256" key="6">
    <source>
        <dbReference type="ARBA" id="ARBA00050943"/>
    </source>
</evidence>
<dbReference type="CDD" id="cd03444">
    <property type="entry name" value="Thioesterase_II_repeat1"/>
    <property type="match status" value="1"/>
</dbReference>
<dbReference type="InterPro" id="IPR029069">
    <property type="entry name" value="HotDog_dom_sf"/>
</dbReference>
<dbReference type="Pfam" id="PF02551">
    <property type="entry name" value="Acyl_CoA_thio"/>
    <property type="match status" value="1"/>
</dbReference>